<dbReference type="Gene3D" id="3.40.50.10190">
    <property type="entry name" value="BRCT domain"/>
    <property type="match status" value="4"/>
</dbReference>
<protein>
    <submittedName>
        <fullName evidence="4">BRCT domain-containing protein</fullName>
    </submittedName>
</protein>
<dbReference type="CDD" id="cd17723">
    <property type="entry name" value="BRCT_Rad4_rpt4"/>
    <property type="match status" value="1"/>
</dbReference>
<feature type="non-terminal residue" evidence="4">
    <location>
        <position position="1"/>
    </location>
</feature>
<dbReference type="Pfam" id="PF00533">
    <property type="entry name" value="BRCT"/>
    <property type="match status" value="2"/>
</dbReference>
<evidence type="ECO:0000313" key="5">
    <source>
        <dbReference type="Proteomes" id="UP000182658"/>
    </source>
</evidence>
<dbReference type="CDD" id="cd17731">
    <property type="entry name" value="BRCT_TopBP1_rpt2_like"/>
    <property type="match status" value="1"/>
</dbReference>
<dbReference type="InParanoid" id="A0A1J7IYU9"/>
<dbReference type="InterPro" id="IPR036420">
    <property type="entry name" value="BRCT_dom_sf"/>
</dbReference>
<dbReference type="STRING" id="1408157.A0A1J7IYU9"/>
<dbReference type="InterPro" id="IPR001357">
    <property type="entry name" value="BRCT_dom"/>
</dbReference>
<dbReference type="Pfam" id="PF12738">
    <property type="entry name" value="PTCB-BRCT"/>
    <property type="match status" value="1"/>
</dbReference>
<evidence type="ECO:0000256" key="2">
    <source>
        <dbReference type="SAM" id="MobiDB-lite"/>
    </source>
</evidence>
<evidence type="ECO:0000256" key="1">
    <source>
        <dbReference type="ARBA" id="ARBA00022737"/>
    </source>
</evidence>
<evidence type="ECO:0000313" key="4">
    <source>
        <dbReference type="EMBL" id="OIW22784.1"/>
    </source>
</evidence>
<dbReference type="GO" id="GO:0033314">
    <property type="term" value="P:mitotic DNA replication checkpoint signaling"/>
    <property type="evidence" value="ECO:0007669"/>
    <property type="project" value="TreeGrafter"/>
</dbReference>
<dbReference type="CDD" id="cd18433">
    <property type="entry name" value="BRCT_Rad4_rpt3"/>
    <property type="match status" value="1"/>
</dbReference>
<reference evidence="4 5" key="1">
    <citation type="submission" date="2016-10" db="EMBL/GenBank/DDBJ databases">
        <title>Draft genome sequence of Coniochaeta ligniaria NRRL30616, a lignocellulolytic fungus for bioabatement of inhibitors in plant biomass hydrolysates.</title>
        <authorList>
            <consortium name="DOE Joint Genome Institute"/>
            <person name="Jimenez D.J."/>
            <person name="Hector R.E."/>
            <person name="Riley R."/>
            <person name="Sun H."/>
            <person name="Grigoriev I.V."/>
            <person name="Van Elsas J.D."/>
            <person name="Nichols N.N."/>
        </authorList>
    </citation>
    <scope>NUCLEOTIDE SEQUENCE [LARGE SCALE GENOMIC DNA]</scope>
    <source>
        <strain evidence="4 5">NRRL 30616</strain>
    </source>
</reference>
<organism evidence="4 5">
    <name type="scientific">Coniochaeta ligniaria NRRL 30616</name>
    <dbReference type="NCBI Taxonomy" id="1408157"/>
    <lineage>
        <taxon>Eukaryota</taxon>
        <taxon>Fungi</taxon>
        <taxon>Dikarya</taxon>
        <taxon>Ascomycota</taxon>
        <taxon>Pezizomycotina</taxon>
        <taxon>Sordariomycetes</taxon>
        <taxon>Sordariomycetidae</taxon>
        <taxon>Coniochaetales</taxon>
        <taxon>Coniochaetaceae</taxon>
        <taxon>Coniochaeta</taxon>
    </lineage>
</organism>
<dbReference type="PROSITE" id="PS50172">
    <property type="entry name" value="BRCT"/>
    <property type="match status" value="3"/>
</dbReference>
<dbReference type="PANTHER" id="PTHR13561:SF20">
    <property type="entry name" value="DNA TOPOISOMERASE 2-BINDING PROTEIN 1"/>
    <property type="match status" value="1"/>
</dbReference>
<keyword evidence="1" id="KW-0677">Repeat</keyword>
<dbReference type="SMART" id="SM00292">
    <property type="entry name" value="BRCT"/>
    <property type="match status" value="4"/>
</dbReference>
<dbReference type="OrthoDB" id="251770at2759"/>
<dbReference type="SUPFAM" id="SSF52113">
    <property type="entry name" value="BRCT domain"/>
    <property type="match status" value="4"/>
</dbReference>
<keyword evidence="5" id="KW-1185">Reference proteome</keyword>
<name>A0A1J7IYU9_9PEZI</name>
<dbReference type="InterPro" id="IPR059215">
    <property type="entry name" value="BRCT2_TopBP1-like"/>
</dbReference>
<feature type="non-terminal residue" evidence="4">
    <location>
        <position position="514"/>
    </location>
</feature>
<feature type="region of interest" description="Disordered" evidence="2">
    <location>
        <begin position="233"/>
        <end position="289"/>
    </location>
</feature>
<dbReference type="FunCoup" id="A0A1J7IYU9">
    <property type="interactions" value="27"/>
</dbReference>
<dbReference type="PANTHER" id="PTHR13561">
    <property type="entry name" value="DNA REPLICATION REGULATOR DPB11-RELATED"/>
    <property type="match status" value="1"/>
</dbReference>
<feature type="domain" description="BRCT" evidence="3">
    <location>
        <begin position="423"/>
        <end position="509"/>
    </location>
</feature>
<evidence type="ECO:0000259" key="3">
    <source>
        <dbReference type="PROSITE" id="PS50172"/>
    </source>
</evidence>
<dbReference type="GO" id="GO:0006270">
    <property type="term" value="P:DNA replication initiation"/>
    <property type="evidence" value="ECO:0007669"/>
    <property type="project" value="TreeGrafter"/>
</dbReference>
<accession>A0A1J7IYU9</accession>
<feature type="domain" description="BRCT" evidence="3">
    <location>
        <begin position="125"/>
        <end position="202"/>
    </location>
</feature>
<feature type="domain" description="BRCT" evidence="3">
    <location>
        <begin position="3"/>
        <end position="76"/>
    </location>
</feature>
<dbReference type="GO" id="GO:0007095">
    <property type="term" value="P:mitotic G2 DNA damage checkpoint signaling"/>
    <property type="evidence" value="ECO:0007669"/>
    <property type="project" value="TreeGrafter"/>
</dbReference>
<sequence>LFDPSAPFKGVVVCCTSIPPEQRTEIAQKAAELGGLHKYDLTPDVTHLIVGEYDTPKYRHVARERPDIRPMAAGWIEAVRDLWVQDADIDFASLEDAWKLKTFETSGGSLQDAEAASRGRLLCCLTGFEDGEMRQQMIESITANGADYTGDLTRKVTHLIVNKPEGKKYAAAKSWNVQTVAVEWLYDSVQRGMILDEKCYDPVLPKEERGKGAWIKREVKRVSLGKRLRDTAAAAEDQGKRKLRKTASMKLSSQRDNMWGDILGKPPSADPQAHPDEEPTQPNPRTSFTNLNQQTARSSFDTQGSKLASFGAMEEVAVFASCCFYVHGFPPRHSEIVVNYISSLGGLICPSLDDVASNSGAQMAHRFMIVPQDARPDSYPPPPENIQVVTEFFVEKCMHKKQFFNPAGHVVGRPFAVFPIPGFEGLSISTAGFTGVDLNHMDKAIRQLGARYDERFRVQTSLLVCNNLSSVRKQKLDLALQWKVPVVSANWLWTCIEDGAKVPIKRFLFKELRQ</sequence>
<dbReference type="AlphaFoldDB" id="A0A1J7IYU9"/>
<dbReference type="EMBL" id="KV875110">
    <property type="protein sequence ID" value="OIW22784.1"/>
    <property type="molecule type" value="Genomic_DNA"/>
</dbReference>
<proteinExistence type="predicted"/>
<gene>
    <name evidence="4" type="ORF">CONLIGDRAFT_550692</name>
</gene>
<dbReference type="Proteomes" id="UP000182658">
    <property type="component" value="Unassembled WGS sequence"/>
</dbReference>